<proteinExistence type="predicted"/>
<dbReference type="EMBL" id="RHHU01000002">
    <property type="protein sequence ID" value="RNB90197.1"/>
    <property type="molecule type" value="Genomic_DNA"/>
</dbReference>
<comment type="caution">
    <text evidence="1">The sequence shown here is derived from an EMBL/GenBank/DDBJ whole genome shotgun (WGS) entry which is preliminary data.</text>
</comment>
<reference evidence="1 2" key="1">
    <citation type="submission" date="2018-10" db="EMBL/GenBank/DDBJ databases">
        <title>Phylogenomics of Brevibacillus.</title>
        <authorList>
            <person name="Dunlap C."/>
        </authorList>
    </citation>
    <scope>NUCLEOTIDE SEQUENCE [LARGE SCALE GENOMIC DNA]</scope>
    <source>
        <strain evidence="1 2">JCM 15774</strain>
    </source>
</reference>
<protein>
    <submittedName>
        <fullName evidence="1">Uncharacterized protein</fullName>
    </submittedName>
</protein>
<name>A0A3M8DT87_9BACL</name>
<gene>
    <name evidence="1" type="ORF">EDM59_01770</name>
</gene>
<keyword evidence="2" id="KW-1185">Reference proteome</keyword>
<dbReference type="Proteomes" id="UP000269573">
    <property type="component" value="Unassembled WGS sequence"/>
</dbReference>
<sequence>MILTMYNQYQDDQSYPIWLVVTIDKDVWEKEIVYFSVHQDFEQKDVDEIPEDILSFSVCLEDLVRSSEKFGKVGINLTQVKNRVSVQLPRLPDSTQLLIRVIDLEEVLAFSNIR</sequence>
<organism evidence="1 2">
    <name type="scientific">Brevibacillus nitrificans</name>
    <dbReference type="NCBI Taxonomy" id="651560"/>
    <lineage>
        <taxon>Bacteria</taxon>
        <taxon>Bacillati</taxon>
        <taxon>Bacillota</taxon>
        <taxon>Bacilli</taxon>
        <taxon>Bacillales</taxon>
        <taxon>Paenibacillaceae</taxon>
        <taxon>Brevibacillus</taxon>
    </lineage>
</organism>
<accession>A0A3M8DT87</accession>
<dbReference type="AlphaFoldDB" id="A0A3M8DT87"/>
<evidence type="ECO:0000313" key="2">
    <source>
        <dbReference type="Proteomes" id="UP000269573"/>
    </source>
</evidence>
<evidence type="ECO:0000313" key="1">
    <source>
        <dbReference type="EMBL" id="RNB90197.1"/>
    </source>
</evidence>
<dbReference type="RefSeq" id="WP_122922063.1">
    <property type="nucleotide sequence ID" value="NZ_RHHU01000002.1"/>
</dbReference>